<keyword evidence="5" id="KW-1185">Reference proteome</keyword>
<dbReference type="InterPro" id="IPR019963">
    <property type="entry name" value="FL_hydrolase_MqnB"/>
</dbReference>
<evidence type="ECO:0000256" key="1">
    <source>
        <dbReference type="HAMAP-Rule" id="MF_00991"/>
    </source>
</evidence>
<comment type="function">
    <text evidence="1">Catalyzes the hydrolysis of futalosine (FL) to dehypoxanthine futalosine (DHFL) and hypoxanthine, a step in the biosynthesis of menaquinone (MK, vitamin K2).</text>
</comment>
<protein>
    <recommendedName>
        <fullName evidence="1 2">Futalosine hydrolase</fullName>
        <shortName evidence="1">FL hydrolase</shortName>
        <ecNumber evidence="1 2">3.2.2.26</ecNumber>
    </recommendedName>
    <alternativeName>
        <fullName evidence="1">Futalosine nucleosidase</fullName>
    </alternativeName>
    <alternativeName>
        <fullName evidence="1">Menaquinone biosynthetic enzyme MqnB</fullName>
    </alternativeName>
</protein>
<reference evidence="5" key="1">
    <citation type="journal article" date="2019" name="Int. J. Syst. Evol. Microbiol.">
        <title>The Global Catalogue of Microorganisms (GCM) 10K type strain sequencing project: providing services to taxonomists for standard genome sequencing and annotation.</title>
        <authorList>
            <consortium name="The Broad Institute Genomics Platform"/>
            <consortium name="The Broad Institute Genome Sequencing Center for Infectious Disease"/>
            <person name="Wu L."/>
            <person name="Ma J."/>
        </authorList>
    </citation>
    <scope>NUCLEOTIDE SEQUENCE [LARGE SCALE GENOMIC DNA]</scope>
    <source>
        <strain evidence="5">KCTC 42662</strain>
    </source>
</reference>
<dbReference type="Pfam" id="PF01048">
    <property type="entry name" value="PNP_UDP_1"/>
    <property type="match status" value="1"/>
</dbReference>
<organism evidence="4 5">
    <name type="scientific">Sphingobacterium suaedae</name>
    <dbReference type="NCBI Taxonomy" id="1686402"/>
    <lineage>
        <taxon>Bacteria</taxon>
        <taxon>Pseudomonadati</taxon>
        <taxon>Bacteroidota</taxon>
        <taxon>Sphingobacteriia</taxon>
        <taxon>Sphingobacteriales</taxon>
        <taxon>Sphingobacteriaceae</taxon>
        <taxon>Sphingobacterium</taxon>
    </lineage>
</organism>
<dbReference type="InterPro" id="IPR035994">
    <property type="entry name" value="Nucleoside_phosphorylase_sf"/>
</dbReference>
<dbReference type="EC" id="3.2.2.26" evidence="1 2"/>
<accession>A0ABW5KCD4</accession>
<feature type="domain" description="Nucleoside phosphorylase" evidence="3">
    <location>
        <begin position="28"/>
        <end position="201"/>
    </location>
</feature>
<dbReference type="NCBIfam" id="TIGR03664">
    <property type="entry name" value="fut_nucase"/>
    <property type="match status" value="1"/>
</dbReference>
<dbReference type="RefSeq" id="WP_380900483.1">
    <property type="nucleotide sequence ID" value="NZ_JBHUEG010000003.1"/>
</dbReference>
<dbReference type="HAMAP" id="MF_00991">
    <property type="entry name" value="MqnB"/>
    <property type="match status" value="1"/>
</dbReference>
<keyword evidence="4" id="KW-0326">Glycosidase</keyword>
<dbReference type="PANTHER" id="PTHR46832">
    <property type="entry name" value="5'-METHYLTHIOADENOSINE/S-ADENOSYLHOMOCYSTEINE NUCLEOSIDASE"/>
    <property type="match status" value="1"/>
</dbReference>
<comment type="pathway">
    <text evidence="1">Quinol/quinone metabolism; menaquinone biosynthesis.</text>
</comment>
<keyword evidence="1 4" id="KW-0378">Hydrolase</keyword>
<sequence>MKILIVAATEEELHPSLSFLAERQIEYLITGVGMVACSYALSKRLQNGRVDLLIQVGIGGILDREAALGEVYQIVQDEIFEMGAEDRENFLTIEQLGLGAHQFYELIDAVPKSIPFAKKAQAITVNKVHGRESSIARLRIRYTKPLIESMEGASFFYVALQEGIAALQFRAVSNYVEPRNRAAWNIGLAVGNMNSFLQELIKSLV</sequence>
<evidence type="ECO:0000313" key="5">
    <source>
        <dbReference type="Proteomes" id="UP001597545"/>
    </source>
</evidence>
<dbReference type="EMBL" id="JBHULR010000002">
    <property type="protein sequence ID" value="MFD2546569.1"/>
    <property type="molecule type" value="Genomic_DNA"/>
</dbReference>
<evidence type="ECO:0000259" key="3">
    <source>
        <dbReference type="Pfam" id="PF01048"/>
    </source>
</evidence>
<dbReference type="GO" id="GO:0016798">
    <property type="term" value="F:hydrolase activity, acting on glycosyl bonds"/>
    <property type="evidence" value="ECO:0007669"/>
    <property type="project" value="UniProtKB-KW"/>
</dbReference>
<name>A0ABW5KCD4_9SPHI</name>
<comment type="catalytic activity">
    <reaction evidence="1">
        <text>futalosine + H2O = dehypoxanthine futalosine + hypoxanthine</text>
        <dbReference type="Rhea" id="RHEA:25904"/>
        <dbReference type="ChEBI" id="CHEBI:15377"/>
        <dbReference type="ChEBI" id="CHEBI:17368"/>
        <dbReference type="ChEBI" id="CHEBI:58863"/>
        <dbReference type="ChEBI" id="CHEBI:58864"/>
        <dbReference type="EC" id="3.2.2.26"/>
    </reaction>
</comment>
<dbReference type="PANTHER" id="PTHR46832:SF2">
    <property type="entry name" value="FUTALOSINE HYDROLASE"/>
    <property type="match status" value="1"/>
</dbReference>
<dbReference type="Gene3D" id="3.40.50.1580">
    <property type="entry name" value="Nucleoside phosphorylase domain"/>
    <property type="match status" value="1"/>
</dbReference>
<evidence type="ECO:0000313" key="4">
    <source>
        <dbReference type="EMBL" id="MFD2546569.1"/>
    </source>
</evidence>
<comment type="similarity">
    <text evidence="1">Belongs to the PNP/UDP phosphorylase family. Futalosine hydrolase subfamily.</text>
</comment>
<evidence type="ECO:0000256" key="2">
    <source>
        <dbReference type="NCBIfam" id="TIGR03664"/>
    </source>
</evidence>
<keyword evidence="1" id="KW-0474">Menaquinone biosynthesis</keyword>
<gene>
    <name evidence="1 4" type="primary">mqnB</name>
    <name evidence="4" type="ORF">ACFSR5_02790</name>
</gene>
<dbReference type="InterPro" id="IPR000845">
    <property type="entry name" value="Nucleoside_phosphorylase_d"/>
</dbReference>
<dbReference type="Proteomes" id="UP001597545">
    <property type="component" value="Unassembled WGS sequence"/>
</dbReference>
<proteinExistence type="inferred from homology"/>
<dbReference type="SUPFAM" id="SSF53167">
    <property type="entry name" value="Purine and uridine phosphorylases"/>
    <property type="match status" value="1"/>
</dbReference>
<comment type="caution">
    <text evidence="4">The sequence shown here is derived from an EMBL/GenBank/DDBJ whole genome shotgun (WGS) entry which is preliminary data.</text>
</comment>